<dbReference type="EMBL" id="FUYH01000004">
    <property type="protein sequence ID" value="SKA82196.1"/>
    <property type="molecule type" value="Genomic_DNA"/>
</dbReference>
<feature type="transmembrane region" description="Helical" evidence="1">
    <location>
        <begin position="7"/>
        <end position="29"/>
    </location>
</feature>
<reference evidence="3" key="1">
    <citation type="submission" date="2017-02" db="EMBL/GenBank/DDBJ databases">
        <authorList>
            <person name="Varghese N."/>
            <person name="Submissions S."/>
        </authorList>
    </citation>
    <scope>NUCLEOTIDE SEQUENCE [LARGE SCALE GENOMIC DNA]</scope>
    <source>
        <strain evidence="3">USBA 833</strain>
    </source>
</reference>
<dbReference type="STRING" id="1147123.SAMN05443428_104175"/>
<accession>A0A1T4WY00</accession>
<keyword evidence="1" id="KW-0472">Membrane</keyword>
<keyword evidence="1" id="KW-0812">Transmembrane</keyword>
<keyword evidence="1" id="KW-1133">Transmembrane helix</keyword>
<evidence type="ECO:0000313" key="2">
    <source>
        <dbReference type="EMBL" id="SKA82196.1"/>
    </source>
</evidence>
<dbReference type="Proteomes" id="UP000190105">
    <property type="component" value="Unassembled WGS sequence"/>
</dbReference>
<dbReference type="NCBIfam" id="TIGR02532">
    <property type="entry name" value="IV_pilin_GFxxxE"/>
    <property type="match status" value="1"/>
</dbReference>
<evidence type="ECO:0000256" key="1">
    <source>
        <dbReference type="SAM" id="Phobius"/>
    </source>
</evidence>
<gene>
    <name evidence="2" type="ORF">SAMN05443428_104175</name>
</gene>
<proteinExistence type="predicted"/>
<organism evidence="2 3">
    <name type="scientific">Caloramator quimbayensis</name>
    <dbReference type="NCBI Taxonomy" id="1147123"/>
    <lineage>
        <taxon>Bacteria</taxon>
        <taxon>Bacillati</taxon>
        <taxon>Bacillota</taxon>
        <taxon>Clostridia</taxon>
        <taxon>Eubacteriales</taxon>
        <taxon>Clostridiaceae</taxon>
        <taxon>Caloramator</taxon>
    </lineage>
</organism>
<dbReference type="OrthoDB" id="1953240at2"/>
<keyword evidence="3" id="KW-1185">Reference proteome</keyword>
<name>A0A1T4WY00_9CLOT</name>
<dbReference type="Pfam" id="PF07963">
    <property type="entry name" value="N_methyl"/>
    <property type="match status" value="1"/>
</dbReference>
<dbReference type="RefSeq" id="WP_078695801.1">
    <property type="nucleotide sequence ID" value="NZ_FUYH01000004.1"/>
</dbReference>
<dbReference type="InterPro" id="IPR012902">
    <property type="entry name" value="N_methyl_site"/>
</dbReference>
<sequence>MKKKGFTLIEIIVTSAILLILLGSLYSFFNTNYMLLFEEKKKAYIESQVKSFMDFTMQSLQMSYQEKIEAEDAKLTLYLPAEDNSQVEFDASKSIKIDIYYNNGSIFISKIKNGIKSDKALLSGSVKNFKIEKILGDRGSLEGIEIKFIVNYDFKFRNLDKEYFIKYNIRK</sequence>
<dbReference type="AlphaFoldDB" id="A0A1T4WY00"/>
<dbReference type="PROSITE" id="PS00409">
    <property type="entry name" value="PROKAR_NTER_METHYL"/>
    <property type="match status" value="1"/>
</dbReference>
<evidence type="ECO:0000313" key="3">
    <source>
        <dbReference type="Proteomes" id="UP000190105"/>
    </source>
</evidence>
<protein>
    <submittedName>
        <fullName evidence="2">Prepilin-type N-terminal cleavage/methylation domain-containing protein</fullName>
    </submittedName>
</protein>